<dbReference type="PANTHER" id="PTHR14042:SF24">
    <property type="entry name" value="PROTEIN DOPEY-1 HOMOLOG"/>
    <property type="match status" value="1"/>
</dbReference>
<dbReference type="GO" id="GO:0005768">
    <property type="term" value="C:endosome"/>
    <property type="evidence" value="ECO:0007669"/>
    <property type="project" value="TreeGrafter"/>
</dbReference>
<dbReference type="AlphaFoldDB" id="A0A0L8I9V9"/>
<protein>
    <submittedName>
        <fullName evidence="1">Uncharacterized protein</fullName>
    </submittedName>
</protein>
<dbReference type="GO" id="GO:0006895">
    <property type="term" value="P:Golgi to endosome transport"/>
    <property type="evidence" value="ECO:0007669"/>
    <property type="project" value="InterPro"/>
</dbReference>
<dbReference type="OrthoDB" id="297643at2759"/>
<organism evidence="1">
    <name type="scientific">Octopus bimaculoides</name>
    <name type="common">California two-spotted octopus</name>
    <dbReference type="NCBI Taxonomy" id="37653"/>
    <lineage>
        <taxon>Eukaryota</taxon>
        <taxon>Metazoa</taxon>
        <taxon>Spiralia</taxon>
        <taxon>Lophotrochozoa</taxon>
        <taxon>Mollusca</taxon>
        <taxon>Cephalopoda</taxon>
        <taxon>Coleoidea</taxon>
        <taxon>Octopodiformes</taxon>
        <taxon>Octopoda</taxon>
        <taxon>Incirrata</taxon>
        <taxon>Octopodidae</taxon>
        <taxon>Octopus</taxon>
    </lineage>
</organism>
<accession>A0A0L8I9V9</accession>
<sequence>MKSTLKETGLNFYQVSELFLAKHIQLHFSVNRAQLQRIAALESSWAHLGNGLNAHNNPIWLQLYLSVCKLLDMALILPADIIPQFQLYKWAFTGGPSIEEDHQEDPKQNPKIKSFVCHVTRISKLLNSRIQGEPSSLKVVQGQPLLNMSHIRSLMELQPFFNALYQESKGSKSTSSSSLIPSETLLTPRSFIPKSRSAPEFDYRTTVNSEILPSSNFCPLNNQQVIEEYVKKDFLEFFPPS</sequence>
<dbReference type="PANTHER" id="PTHR14042">
    <property type="entry name" value="DOPEY-RELATED"/>
    <property type="match status" value="1"/>
</dbReference>
<gene>
    <name evidence="1" type="ORF">OCBIM_22026493mg</name>
</gene>
<proteinExistence type="predicted"/>
<evidence type="ECO:0000313" key="1">
    <source>
        <dbReference type="EMBL" id="KOF98293.1"/>
    </source>
</evidence>
<dbReference type="GO" id="GO:0005802">
    <property type="term" value="C:trans-Golgi network"/>
    <property type="evidence" value="ECO:0007669"/>
    <property type="project" value="TreeGrafter"/>
</dbReference>
<reference evidence="1" key="1">
    <citation type="submission" date="2015-07" db="EMBL/GenBank/DDBJ databases">
        <title>MeaNS - Measles Nucleotide Surveillance Program.</title>
        <authorList>
            <person name="Tran T."/>
            <person name="Druce J."/>
        </authorList>
    </citation>
    <scope>NUCLEOTIDE SEQUENCE</scope>
    <source>
        <strain evidence="1">UCB-OBI-ISO-001</strain>
        <tissue evidence="1">Gonad</tissue>
    </source>
</reference>
<dbReference type="STRING" id="37653.A0A0L8I9V9"/>
<dbReference type="EMBL" id="KQ416189">
    <property type="protein sequence ID" value="KOF98293.1"/>
    <property type="molecule type" value="Genomic_DNA"/>
</dbReference>
<name>A0A0L8I9V9_OCTBM</name>
<dbReference type="GO" id="GO:0005829">
    <property type="term" value="C:cytosol"/>
    <property type="evidence" value="ECO:0007669"/>
    <property type="project" value="GOC"/>
</dbReference>
<dbReference type="InterPro" id="IPR040314">
    <property type="entry name" value="DOP1"/>
</dbReference>